<dbReference type="GO" id="GO:0016020">
    <property type="term" value="C:membrane"/>
    <property type="evidence" value="ECO:0007669"/>
    <property type="project" value="UniProtKB-SubCell"/>
</dbReference>
<feature type="transmembrane region" description="Helical" evidence="7">
    <location>
        <begin position="16"/>
        <end position="37"/>
    </location>
</feature>
<keyword evidence="3 9" id="KW-0808">Transferase</keyword>
<keyword evidence="5 7" id="KW-1133">Transmembrane helix</keyword>
<evidence type="ECO:0000313" key="10">
    <source>
        <dbReference type="Proteomes" id="UP000622317"/>
    </source>
</evidence>
<accession>A0A927FB71</accession>
<proteinExistence type="inferred from homology"/>
<feature type="transmembrane region" description="Helical" evidence="7">
    <location>
        <begin position="96"/>
        <end position="114"/>
    </location>
</feature>
<dbReference type="GO" id="GO:0016780">
    <property type="term" value="F:phosphotransferase activity, for other substituted phosphate groups"/>
    <property type="evidence" value="ECO:0007669"/>
    <property type="project" value="TreeGrafter"/>
</dbReference>
<evidence type="ECO:0000256" key="6">
    <source>
        <dbReference type="ARBA" id="ARBA00023136"/>
    </source>
</evidence>
<name>A0A927FB71_9BACT</name>
<dbReference type="AlphaFoldDB" id="A0A927FB71"/>
<evidence type="ECO:0000256" key="2">
    <source>
        <dbReference type="ARBA" id="ARBA00006464"/>
    </source>
</evidence>
<protein>
    <submittedName>
        <fullName evidence="9">Sugar transferase</fullName>
    </submittedName>
</protein>
<comment type="caution">
    <text evidence="9">The sequence shown here is derived from an EMBL/GenBank/DDBJ whole genome shotgun (WGS) entry which is preliminary data.</text>
</comment>
<keyword evidence="6 7" id="KW-0472">Membrane</keyword>
<evidence type="ECO:0000256" key="3">
    <source>
        <dbReference type="ARBA" id="ARBA00022679"/>
    </source>
</evidence>
<evidence type="ECO:0000256" key="4">
    <source>
        <dbReference type="ARBA" id="ARBA00022692"/>
    </source>
</evidence>
<dbReference type="Pfam" id="PF13727">
    <property type="entry name" value="CoA_binding_3"/>
    <property type="match status" value="1"/>
</dbReference>
<evidence type="ECO:0000313" key="9">
    <source>
        <dbReference type="EMBL" id="MBD5781204.1"/>
    </source>
</evidence>
<feature type="transmembrane region" description="Helical" evidence="7">
    <location>
        <begin position="120"/>
        <end position="139"/>
    </location>
</feature>
<gene>
    <name evidence="9" type="ORF">IEN85_17015</name>
</gene>
<evidence type="ECO:0000256" key="1">
    <source>
        <dbReference type="ARBA" id="ARBA00004141"/>
    </source>
</evidence>
<dbReference type="Gene3D" id="3.40.50.720">
    <property type="entry name" value="NAD(P)-binding Rossmann-like Domain"/>
    <property type="match status" value="1"/>
</dbReference>
<comment type="subcellular location">
    <subcellularLocation>
        <location evidence="1">Membrane</location>
        <topology evidence="1">Multi-pass membrane protein</topology>
    </subcellularLocation>
</comment>
<dbReference type="InterPro" id="IPR003362">
    <property type="entry name" value="Bact_transf"/>
</dbReference>
<evidence type="ECO:0000256" key="5">
    <source>
        <dbReference type="ARBA" id="ARBA00022989"/>
    </source>
</evidence>
<dbReference type="Proteomes" id="UP000622317">
    <property type="component" value="Unassembled WGS sequence"/>
</dbReference>
<evidence type="ECO:0000256" key="7">
    <source>
        <dbReference type="SAM" id="Phobius"/>
    </source>
</evidence>
<dbReference type="PANTHER" id="PTHR30576">
    <property type="entry name" value="COLANIC BIOSYNTHESIS UDP-GLUCOSE LIPID CARRIER TRANSFERASE"/>
    <property type="match status" value="1"/>
</dbReference>
<dbReference type="RefSeq" id="WP_191618304.1">
    <property type="nucleotide sequence ID" value="NZ_JACYFG010000040.1"/>
</dbReference>
<keyword evidence="4 7" id="KW-0812">Transmembrane</keyword>
<dbReference type="NCBIfam" id="TIGR03025">
    <property type="entry name" value="EPS_sugtrans"/>
    <property type="match status" value="1"/>
</dbReference>
<feature type="transmembrane region" description="Helical" evidence="7">
    <location>
        <begin position="57"/>
        <end position="75"/>
    </location>
</feature>
<dbReference type="Pfam" id="PF02397">
    <property type="entry name" value="Bac_transf"/>
    <property type="match status" value="1"/>
</dbReference>
<keyword evidence="10" id="KW-1185">Reference proteome</keyword>
<feature type="transmembrane region" description="Helical" evidence="7">
    <location>
        <begin position="290"/>
        <end position="314"/>
    </location>
</feature>
<evidence type="ECO:0000259" key="8">
    <source>
        <dbReference type="Pfam" id="PF02397"/>
    </source>
</evidence>
<feature type="domain" description="Bacterial sugar transferase" evidence="8">
    <location>
        <begin position="288"/>
        <end position="467"/>
    </location>
</feature>
<dbReference type="InterPro" id="IPR017475">
    <property type="entry name" value="EPS_sugar_tfrase"/>
</dbReference>
<comment type="similarity">
    <text evidence="2">Belongs to the bacterial sugar transferase family.</text>
</comment>
<sequence>MKNDPLPVARRKRYPISWMFIGDCFVVALCMFIAYYLRYILNIGVVEGGDRPPVLAYLLHYSAGFFLFFLLAWNLDLYDSNVAQSLERSLSRLIKVSLFWAVMFLGLSLILKLSPPVSRLFVGYTCGLMCVLLPLWRILRVKMVQGVWGGRRYVRKILVVGCPDRNQAFVGKLATSLNEPCEVVGVVADGKKIGAKWFNLTVLGHLDSLESVLERYAVDDVVVADSEMGAKATLNIAKVCERHFVEFNLVPNQFDIFTQCLGLKMLGRQPVLGVSELPQNNMFSSLLKRMLDIVGAIVGLAITVPIFPIVYFLIRRESPGPVIYRQIRTGVGGKPFTIYKFRSMKLSSEADGKARWCSENDGRRLKIGAFLRKWNIDELPQFWNVLKGDMSLVGPRPERPELIRGFLDEIPHYQSRHSVRPGMTGWAQVNGLRGNTSLEDRIKHDLQYIENWSIWLDIVIQFRTLFQYKNAY</sequence>
<organism evidence="9 10">
    <name type="scientific">Pelagicoccus enzymogenes</name>
    <dbReference type="NCBI Taxonomy" id="2773457"/>
    <lineage>
        <taxon>Bacteria</taxon>
        <taxon>Pseudomonadati</taxon>
        <taxon>Verrucomicrobiota</taxon>
        <taxon>Opitutia</taxon>
        <taxon>Puniceicoccales</taxon>
        <taxon>Pelagicoccaceae</taxon>
        <taxon>Pelagicoccus</taxon>
    </lineage>
</organism>
<dbReference type="EMBL" id="JACYFG010000040">
    <property type="protein sequence ID" value="MBD5781204.1"/>
    <property type="molecule type" value="Genomic_DNA"/>
</dbReference>
<dbReference type="PANTHER" id="PTHR30576:SF0">
    <property type="entry name" value="UNDECAPRENYL-PHOSPHATE N-ACETYLGALACTOSAMINYL 1-PHOSPHATE TRANSFERASE-RELATED"/>
    <property type="match status" value="1"/>
</dbReference>
<reference evidence="9" key="1">
    <citation type="submission" date="2020-09" db="EMBL/GenBank/DDBJ databases">
        <title>Pelagicoccus enzymogenes sp. nov. with an EPS production, isolated from marine sediment.</title>
        <authorList>
            <person name="Feng X."/>
        </authorList>
    </citation>
    <scope>NUCLEOTIDE SEQUENCE</scope>
    <source>
        <strain evidence="9">NFK12</strain>
    </source>
</reference>